<evidence type="ECO:0000313" key="13">
    <source>
        <dbReference type="EMBL" id="MDX5894450.1"/>
    </source>
</evidence>
<dbReference type="Pfam" id="PF12390">
    <property type="entry name" value="Se-cys_synth_N"/>
    <property type="match status" value="1"/>
</dbReference>
<dbReference type="Proteomes" id="UP001281130">
    <property type="component" value="Unassembled WGS sequence"/>
</dbReference>
<dbReference type="InterPro" id="IPR025862">
    <property type="entry name" value="SelA_trans_N_dom"/>
</dbReference>
<keyword evidence="2 8" id="KW-0963">Cytoplasm</keyword>
<evidence type="ECO:0000256" key="9">
    <source>
        <dbReference type="PIRSR" id="PIRSR618319-50"/>
    </source>
</evidence>
<evidence type="ECO:0000313" key="12">
    <source>
        <dbReference type="EMBL" id="AHY47044.1"/>
    </source>
</evidence>
<comment type="similarity">
    <text evidence="7 8">Belongs to the SelA family.</text>
</comment>
<dbReference type="eggNOG" id="COG1921">
    <property type="taxonomic scope" value="Bacteria"/>
</dbReference>
<evidence type="ECO:0000256" key="5">
    <source>
        <dbReference type="ARBA" id="ARBA00022917"/>
    </source>
</evidence>
<keyword evidence="6 8" id="KW-0711">Selenium</keyword>
<dbReference type="GO" id="GO:0005737">
    <property type="term" value="C:cytoplasm"/>
    <property type="evidence" value="ECO:0007669"/>
    <property type="project" value="UniProtKB-SubCell"/>
</dbReference>
<organism evidence="12 14">
    <name type="scientific">Rubrobacter radiotolerans</name>
    <name type="common">Arthrobacter radiotolerans</name>
    <dbReference type="NCBI Taxonomy" id="42256"/>
    <lineage>
        <taxon>Bacteria</taxon>
        <taxon>Bacillati</taxon>
        <taxon>Actinomycetota</taxon>
        <taxon>Rubrobacteria</taxon>
        <taxon>Rubrobacterales</taxon>
        <taxon>Rubrobacteraceae</taxon>
        <taxon>Rubrobacter</taxon>
    </lineage>
</organism>
<dbReference type="NCBIfam" id="TIGR00474">
    <property type="entry name" value="selA"/>
    <property type="match status" value="1"/>
</dbReference>
<evidence type="ECO:0000256" key="6">
    <source>
        <dbReference type="ARBA" id="ARBA00023266"/>
    </source>
</evidence>
<feature type="modified residue" description="N6-(pyridoxal phosphate)lysine" evidence="8 9">
    <location>
        <position position="308"/>
    </location>
</feature>
<comment type="pathway">
    <text evidence="8">Aminoacyl-tRNA biosynthesis; selenocysteinyl-tRNA(Sec) biosynthesis; selenocysteinyl-tRNA(Sec) from L-seryl-tRNA(Sec) (bacterial route): step 1/1.</text>
</comment>
<evidence type="ECO:0000259" key="11">
    <source>
        <dbReference type="Pfam" id="PF12390"/>
    </source>
</evidence>
<reference evidence="12 14" key="1">
    <citation type="submission" date="2014-03" db="EMBL/GenBank/DDBJ databases">
        <title>Complete genome sequence of the Radio-Resistant Rubrobacter radiotolerans RSPS-4.</title>
        <authorList>
            <person name="Egas C.C."/>
            <person name="Barroso C.C."/>
            <person name="Froufe H.J.C."/>
            <person name="Pacheco J.J."/>
            <person name="Albuquerque L.L."/>
            <person name="da Costa M.M.S."/>
        </authorList>
    </citation>
    <scope>NUCLEOTIDE SEQUENCE [LARGE SCALE GENOMIC DNA]</scope>
    <source>
        <strain evidence="12 14">RSPS-4</strain>
    </source>
</reference>
<keyword evidence="5 8" id="KW-0648">Protein biosynthesis</keyword>
<accession>A0A023X4T3</accession>
<comment type="subcellular location">
    <subcellularLocation>
        <location evidence="8">Cytoplasm</location>
    </subcellularLocation>
</comment>
<dbReference type="PANTHER" id="PTHR32328">
    <property type="entry name" value="L-SERYL-TRNA(SEC) SELENIUM TRANSFERASE"/>
    <property type="match status" value="1"/>
</dbReference>
<comment type="function">
    <text evidence="8">Converts seryl-tRNA(Sec) to selenocysteinyl-tRNA(Sec) required for selenoprotein biosynthesis.</text>
</comment>
<dbReference type="OrthoDB" id="9787096at2"/>
<dbReference type="GO" id="GO:0004125">
    <property type="term" value="F:L-seryl-tRNA(Sec) selenium transferase activity"/>
    <property type="evidence" value="ECO:0007669"/>
    <property type="project" value="UniProtKB-UniRule"/>
</dbReference>
<dbReference type="UniPathway" id="UPA00906">
    <property type="reaction ID" value="UER00896"/>
</dbReference>
<proteinExistence type="inferred from homology"/>
<dbReference type="HAMAP" id="MF_00423">
    <property type="entry name" value="SelA"/>
    <property type="match status" value="1"/>
</dbReference>
<protein>
    <recommendedName>
        <fullName evidence="8">L-seryl-tRNA(Sec) selenium transferase</fullName>
        <ecNumber evidence="8">2.9.1.1</ecNumber>
    </recommendedName>
    <alternativeName>
        <fullName evidence="8">Selenocysteine synthase</fullName>
        <shortName evidence="8">Sec synthase</shortName>
    </alternativeName>
    <alternativeName>
        <fullName evidence="8">Selenocysteinyl-tRNA(Sec) synthase</fullName>
    </alternativeName>
</protein>
<feature type="compositionally biased region" description="Basic and acidic residues" evidence="10">
    <location>
        <begin position="1"/>
        <end position="11"/>
    </location>
</feature>
<dbReference type="InterPro" id="IPR004534">
    <property type="entry name" value="SelA_trans"/>
</dbReference>
<comment type="catalytic activity">
    <reaction evidence="8">
        <text>L-seryl-tRNA(Sec) + selenophosphate + H(+) = L-selenocysteinyl-tRNA(Sec) + phosphate</text>
        <dbReference type="Rhea" id="RHEA:22728"/>
        <dbReference type="Rhea" id="RHEA-COMP:9742"/>
        <dbReference type="Rhea" id="RHEA-COMP:9743"/>
        <dbReference type="ChEBI" id="CHEBI:15378"/>
        <dbReference type="ChEBI" id="CHEBI:16144"/>
        <dbReference type="ChEBI" id="CHEBI:43474"/>
        <dbReference type="ChEBI" id="CHEBI:78533"/>
        <dbReference type="ChEBI" id="CHEBI:78573"/>
        <dbReference type="EC" id="2.9.1.1"/>
    </reaction>
</comment>
<sequence>MNRRENSHETPAKTTPDAGLRGRLRALPAVDSVLGYAPVADHVKRYGATVVTEAVRETLEDLRRRILLGDEPDASEAAVTAGVEVRLREREARGLRRVVNATGVVLHTNLGRSVLSGRAVAAAVEAASGYSNLEYDLGEGRRGSRYEHAVPLLRELAGAEDALVVNNCAGATLLALAAVVGGGPDAEPGGEVVVSRGQLIEIGGGFRIPEVLEVSGATLREVGTTNRTRLEDYRRAINERTRAVLWVHPSNFEVVGFTESVGVGELASLGPPVIADVGSGALLPFAHEPRVPEAVRAGAAVVIFSGDKLLGGPQAGIVVGKRELVGRMRSHPLTRALRADKLCLAALEATLKAYLDGRADEELPTRRMLDADPETVRERAESLAGALADSLAGVVPQDVRFGVVPTVARSGGGTLPTYEIPSFAVRVAGAEANTLAARLRDAGPEGTPVVGRVHEGALLLDARTLLDGDEERIVAAFRRCFRGADG</sequence>
<dbReference type="EMBL" id="JAWXXX010000001">
    <property type="protein sequence ID" value="MDX5894450.1"/>
    <property type="molecule type" value="Genomic_DNA"/>
</dbReference>
<dbReference type="InterPro" id="IPR015421">
    <property type="entry name" value="PyrdxlP-dep_Trfase_major"/>
</dbReference>
<feature type="domain" description="L-seryl-tRNA selenium transferase N-terminal" evidence="11">
    <location>
        <begin position="24"/>
        <end position="63"/>
    </location>
</feature>
<dbReference type="Proteomes" id="UP000025229">
    <property type="component" value="Chromosome"/>
</dbReference>
<evidence type="ECO:0000256" key="1">
    <source>
        <dbReference type="ARBA" id="ARBA00001933"/>
    </source>
</evidence>
<gene>
    <name evidence="8 13" type="primary">selA</name>
    <name evidence="12" type="ORF">RradSPS_1761</name>
    <name evidence="13" type="ORF">SIL72_10475</name>
</gene>
<dbReference type="Pfam" id="PF03841">
    <property type="entry name" value="SelA"/>
    <property type="match status" value="1"/>
</dbReference>
<dbReference type="Gene3D" id="3.90.1150.180">
    <property type="match status" value="1"/>
</dbReference>
<dbReference type="EMBL" id="CP007514">
    <property type="protein sequence ID" value="AHY47044.1"/>
    <property type="molecule type" value="Genomic_DNA"/>
</dbReference>
<dbReference type="InterPro" id="IPR015424">
    <property type="entry name" value="PyrdxlP-dep_Trfase"/>
</dbReference>
<dbReference type="EC" id="2.9.1.1" evidence="8"/>
<dbReference type="Gene3D" id="3.40.640.10">
    <property type="entry name" value="Type I PLP-dependent aspartate aminotransferase-like (Major domain)"/>
    <property type="match status" value="1"/>
</dbReference>
<dbReference type="PANTHER" id="PTHR32328:SF0">
    <property type="entry name" value="L-SERYL-TRNA(SEC) SELENIUM TRANSFERASE"/>
    <property type="match status" value="1"/>
</dbReference>
<dbReference type="InterPro" id="IPR018319">
    <property type="entry name" value="SelA-like"/>
</dbReference>
<dbReference type="HOGENOM" id="CLU_038142_1_0_11"/>
<evidence type="ECO:0000256" key="4">
    <source>
        <dbReference type="ARBA" id="ARBA00022898"/>
    </source>
</evidence>
<dbReference type="GO" id="GO:0001717">
    <property type="term" value="P:conversion of seryl-tRNAsec to selenocys-tRNAsec"/>
    <property type="evidence" value="ECO:0007669"/>
    <property type="project" value="UniProtKB-UniRule"/>
</dbReference>
<keyword evidence="4 8" id="KW-0663">Pyridoxal phosphate</keyword>
<name>A0A023X4T3_RUBRA</name>
<dbReference type="AlphaFoldDB" id="A0A023X4T3"/>
<comment type="cofactor">
    <cofactor evidence="1 8 9">
        <name>pyridoxal 5'-phosphate</name>
        <dbReference type="ChEBI" id="CHEBI:597326"/>
    </cofactor>
</comment>
<keyword evidence="14" id="KW-1185">Reference proteome</keyword>
<dbReference type="KEGG" id="rrd:RradSPS_1761"/>
<dbReference type="SUPFAM" id="SSF53383">
    <property type="entry name" value="PLP-dependent transferases"/>
    <property type="match status" value="1"/>
</dbReference>
<dbReference type="RefSeq" id="WP_084263854.1">
    <property type="nucleotide sequence ID" value="NZ_CP007514.1"/>
</dbReference>
<keyword evidence="3 8" id="KW-0808">Transferase</keyword>
<feature type="region of interest" description="Disordered" evidence="10">
    <location>
        <begin position="1"/>
        <end position="20"/>
    </location>
</feature>
<dbReference type="GO" id="GO:0001514">
    <property type="term" value="P:selenocysteine incorporation"/>
    <property type="evidence" value="ECO:0007669"/>
    <property type="project" value="UniProtKB-UniRule"/>
</dbReference>
<evidence type="ECO:0000256" key="3">
    <source>
        <dbReference type="ARBA" id="ARBA00022679"/>
    </source>
</evidence>
<dbReference type="STRING" id="42256.RradSPS_1761"/>
<reference evidence="13" key="2">
    <citation type="submission" date="2023-11" db="EMBL/GenBank/DDBJ databases">
        <title>MicrobeMod: A computational toolkit for identifying prokaryotic methylation and restriction-modification with nanopore sequencing.</title>
        <authorList>
            <person name="Crits-Christoph A."/>
            <person name="Kang S.C."/>
            <person name="Lee H."/>
            <person name="Ostrov N."/>
        </authorList>
    </citation>
    <scope>NUCLEOTIDE SEQUENCE</scope>
    <source>
        <strain evidence="13">ATCC 51242</strain>
    </source>
</reference>
<evidence type="ECO:0000256" key="2">
    <source>
        <dbReference type="ARBA" id="ARBA00022490"/>
    </source>
</evidence>
<evidence type="ECO:0000256" key="7">
    <source>
        <dbReference type="ARBA" id="ARBA00044507"/>
    </source>
</evidence>
<evidence type="ECO:0000313" key="14">
    <source>
        <dbReference type="Proteomes" id="UP000025229"/>
    </source>
</evidence>
<evidence type="ECO:0000256" key="10">
    <source>
        <dbReference type="SAM" id="MobiDB-lite"/>
    </source>
</evidence>
<evidence type="ECO:0000256" key="8">
    <source>
        <dbReference type="HAMAP-Rule" id="MF_00423"/>
    </source>
</evidence>
<dbReference type="PATRIC" id="fig|42256.3.peg.1785"/>